<dbReference type="Proteomes" id="UP000797356">
    <property type="component" value="Chromosome 3"/>
</dbReference>
<accession>A0A8K0MZ17</accession>
<name>A0A8K0MZ17_COCNU</name>
<dbReference type="AlphaFoldDB" id="A0A8K0MZ17"/>
<reference evidence="1" key="1">
    <citation type="journal article" date="2017" name="Gigascience">
        <title>The genome draft of coconut (Cocos nucifera).</title>
        <authorList>
            <person name="Xiao Y."/>
            <person name="Xu P."/>
            <person name="Fan H."/>
            <person name="Baudouin L."/>
            <person name="Xia W."/>
            <person name="Bocs S."/>
            <person name="Xu J."/>
            <person name="Li Q."/>
            <person name="Guo A."/>
            <person name="Zhou L."/>
            <person name="Li J."/>
            <person name="Wu Y."/>
            <person name="Ma Z."/>
            <person name="Armero A."/>
            <person name="Issali A.E."/>
            <person name="Liu N."/>
            <person name="Peng M."/>
            <person name="Yang Y."/>
        </authorList>
    </citation>
    <scope>NUCLEOTIDE SEQUENCE</scope>
    <source>
        <tissue evidence="1">Spear leaf of Hainan Tall coconut</tissue>
    </source>
</reference>
<evidence type="ECO:0000313" key="2">
    <source>
        <dbReference type="Proteomes" id="UP000797356"/>
    </source>
</evidence>
<organism evidence="1 2">
    <name type="scientific">Cocos nucifera</name>
    <name type="common">Coconut palm</name>
    <dbReference type="NCBI Taxonomy" id="13894"/>
    <lineage>
        <taxon>Eukaryota</taxon>
        <taxon>Viridiplantae</taxon>
        <taxon>Streptophyta</taxon>
        <taxon>Embryophyta</taxon>
        <taxon>Tracheophyta</taxon>
        <taxon>Spermatophyta</taxon>
        <taxon>Magnoliopsida</taxon>
        <taxon>Liliopsida</taxon>
        <taxon>Arecaceae</taxon>
        <taxon>Arecoideae</taxon>
        <taxon>Cocoseae</taxon>
        <taxon>Attaleinae</taxon>
        <taxon>Cocos</taxon>
    </lineage>
</organism>
<dbReference type="OrthoDB" id="735913at2759"/>
<dbReference type="PANTHER" id="PTHR36067:SF1">
    <property type="entry name" value="EXPRESSED PROTEIN"/>
    <property type="match status" value="1"/>
</dbReference>
<gene>
    <name evidence="1" type="ORF">COCNU_03G006450</name>
</gene>
<proteinExistence type="predicted"/>
<sequence length="80" mass="8976">MADIALLVVEEFERRKRWEKEHGMGEEMDFHFMGNSFTLSAAGKKVGEELSWLKEVELAGKALEPRSPFGLAAFNGLFSA</sequence>
<dbReference type="PANTHER" id="PTHR36067">
    <property type="entry name" value="EXPRESSED PROTEIN"/>
    <property type="match status" value="1"/>
</dbReference>
<comment type="caution">
    <text evidence="1">The sequence shown here is derived from an EMBL/GenBank/DDBJ whole genome shotgun (WGS) entry which is preliminary data.</text>
</comment>
<keyword evidence="2" id="KW-1185">Reference proteome</keyword>
<reference evidence="1" key="2">
    <citation type="submission" date="2019-07" db="EMBL/GenBank/DDBJ databases">
        <authorList>
            <person name="Yang Y."/>
            <person name="Bocs S."/>
            <person name="Baudouin L."/>
        </authorList>
    </citation>
    <scope>NUCLEOTIDE SEQUENCE</scope>
    <source>
        <tissue evidence="1">Spear leaf of Hainan Tall coconut</tissue>
    </source>
</reference>
<dbReference type="EMBL" id="CM017874">
    <property type="protein sequence ID" value="KAG1334526.1"/>
    <property type="molecule type" value="Genomic_DNA"/>
</dbReference>
<protein>
    <submittedName>
        <fullName evidence="1">Uncharacterized protein</fullName>
    </submittedName>
</protein>
<evidence type="ECO:0000313" key="1">
    <source>
        <dbReference type="EMBL" id="KAG1334526.1"/>
    </source>
</evidence>